<sequence>MHAARNLRLCTKDCICLFVCPTKATDTENGQVDFSKCLDGCRLCVDACPSHAIYLVNANYAEPAPKARRVSEKAFALLDRKAGEEAMVKQMLVKAAVPGKDAVNTANASAALVLKALEKSLRIVAEDAAREAAYMLPQSSSTQMLIETLLQDRPKCGEGQFPEQELRELKGLLSRT</sequence>
<organism evidence="2">
    <name type="scientific">uncultured spirochete</name>
    <dbReference type="NCBI Taxonomy" id="156406"/>
    <lineage>
        <taxon>Bacteria</taxon>
        <taxon>Pseudomonadati</taxon>
        <taxon>Spirochaetota</taxon>
        <taxon>Spirochaetia</taxon>
        <taxon>Spirochaetales</taxon>
        <taxon>environmental samples</taxon>
    </lineage>
</organism>
<dbReference type="PROSITE" id="PS51379">
    <property type="entry name" value="4FE4S_FER_2"/>
    <property type="match status" value="1"/>
</dbReference>
<reference evidence="2" key="1">
    <citation type="submission" date="2017-02" db="EMBL/GenBank/DDBJ databases">
        <authorList>
            <person name="Regsiter A."/>
            <person name="William W."/>
        </authorList>
    </citation>
    <scope>NUCLEOTIDE SEQUENCE</scope>
    <source>
        <strain evidence="2">BdmA 4</strain>
    </source>
</reference>
<dbReference type="SUPFAM" id="SSF54862">
    <property type="entry name" value="4Fe-4S ferredoxins"/>
    <property type="match status" value="1"/>
</dbReference>
<evidence type="ECO:0000259" key="1">
    <source>
        <dbReference type="PROSITE" id="PS51379"/>
    </source>
</evidence>
<feature type="domain" description="4Fe-4S ferredoxin-type" evidence="1">
    <location>
        <begin position="28"/>
        <end position="58"/>
    </location>
</feature>
<protein>
    <recommendedName>
        <fullName evidence="1">4Fe-4S ferredoxin-type domain-containing protein</fullName>
    </recommendedName>
</protein>
<gene>
    <name evidence="2" type="ORF">SPIRO4BDMA_40521</name>
</gene>
<name>A0A3P3XPI4_9SPIR</name>
<evidence type="ECO:0000313" key="2">
    <source>
        <dbReference type="EMBL" id="SLM17949.1"/>
    </source>
</evidence>
<dbReference type="AlphaFoldDB" id="A0A3P3XPI4"/>
<accession>A0A3P3XPI4</accession>
<dbReference type="EMBL" id="FWDO01000004">
    <property type="protein sequence ID" value="SLM17949.1"/>
    <property type="molecule type" value="Genomic_DNA"/>
</dbReference>
<dbReference type="InterPro" id="IPR017896">
    <property type="entry name" value="4Fe4S_Fe-S-bd"/>
</dbReference>
<dbReference type="Gene3D" id="3.30.70.20">
    <property type="match status" value="1"/>
</dbReference>
<proteinExistence type="predicted"/>